<dbReference type="EMBL" id="JABEND010000007">
    <property type="protein sequence ID" value="NNG36562.1"/>
    <property type="molecule type" value="Genomic_DNA"/>
</dbReference>
<organism evidence="8 9">
    <name type="scientific">Nakamurella aerolata</name>
    <dbReference type="NCBI Taxonomy" id="1656892"/>
    <lineage>
        <taxon>Bacteria</taxon>
        <taxon>Bacillati</taxon>
        <taxon>Actinomycetota</taxon>
        <taxon>Actinomycetes</taxon>
        <taxon>Nakamurellales</taxon>
        <taxon>Nakamurellaceae</taxon>
        <taxon>Nakamurella</taxon>
    </lineage>
</organism>
<keyword evidence="6" id="KW-1003">Cell membrane</keyword>
<dbReference type="InterPro" id="IPR047817">
    <property type="entry name" value="ABC2_TM_bact-type"/>
</dbReference>
<keyword evidence="9" id="KW-1185">Reference proteome</keyword>
<evidence type="ECO:0000313" key="8">
    <source>
        <dbReference type="EMBL" id="NNG36562.1"/>
    </source>
</evidence>
<dbReference type="InterPro" id="IPR051784">
    <property type="entry name" value="Nod_factor_ABC_transporter"/>
</dbReference>
<keyword evidence="3 6" id="KW-1133">Transmembrane helix</keyword>
<proteinExistence type="inferred from homology"/>
<dbReference type="InterPro" id="IPR000412">
    <property type="entry name" value="ABC_2_transport"/>
</dbReference>
<dbReference type="PRINTS" id="PR00164">
    <property type="entry name" value="ABC2TRNSPORT"/>
</dbReference>
<dbReference type="Pfam" id="PF01061">
    <property type="entry name" value="ABC2_membrane"/>
    <property type="match status" value="1"/>
</dbReference>
<dbReference type="InterPro" id="IPR013525">
    <property type="entry name" value="ABC2_TM"/>
</dbReference>
<dbReference type="PANTHER" id="PTHR43229">
    <property type="entry name" value="NODULATION PROTEIN J"/>
    <property type="match status" value="1"/>
</dbReference>
<sequence length="285" mass="30630">MATELGPATAVTRSAGRQRGGAPLLRIIPLHLYAGRPQVVLERSLRTSKSIRWTLISGFFEPVFYLLAMGAGLGALVGSMDGPNGPVSYAAYIAPGLLATSAMNGAVFDSTMNVFFKLRYAKVYDAMLATSLGPMDVALGEIGWALLRGAIYATAFEVVMLAMGLIDSPWALLVVPAALLIAAGFAACGMAITTFCKTFQHLDWIMWLVMPMMLFSTTFYPLAIYPRAIQLLVEAFPLYHGIEIMRALSLGGVGWATLGHASYFLVMIVVGVLVAARRLTKLLLS</sequence>
<keyword evidence="5" id="KW-0046">Antibiotic resistance</keyword>
<feature type="transmembrane region" description="Helical" evidence="6">
    <location>
        <begin position="255"/>
        <end position="276"/>
    </location>
</feature>
<dbReference type="PROSITE" id="PS51012">
    <property type="entry name" value="ABC_TM2"/>
    <property type="match status" value="1"/>
</dbReference>
<dbReference type="GO" id="GO:0043190">
    <property type="term" value="C:ATP-binding cassette (ABC) transporter complex"/>
    <property type="evidence" value="ECO:0007669"/>
    <property type="project" value="InterPro"/>
</dbReference>
<dbReference type="GO" id="GO:0140359">
    <property type="term" value="F:ABC-type transporter activity"/>
    <property type="evidence" value="ECO:0007669"/>
    <property type="project" value="InterPro"/>
</dbReference>
<keyword evidence="4 6" id="KW-0472">Membrane</keyword>
<accession>A0A849AIB6</accession>
<name>A0A849AIB6_9ACTN</name>
<evidence type="ECO:0000256" key="4">
    <source>
        <dbReference type="ARBA" id="ARBA00023136"/>
    </source>
</evidence>
<feature type="transmembrane region" description="Helical" evidence="6">
    <location>
        <begin position="53"/>
        <end position="77"/>
    </location>
</feature>
<dbReference type="PIRSF" id="PIRSF006648">
    <property type="entry name" value="DrrB"/>
    <property type="match status" value="1"/>
</dbReference>
<keyword evidence="6" id="KW-0813">Transport</keyword>
<feature type="transmembrane region" description="Helical" evidence="6">
    <location>
        <begin position="204"/>
        <end position="223"/>
    </location>
</feature>
<comment type="caution">
    <text evidence="8">The sequence shown here is derived from an EMBL/GenBank/DDBJ whole genome shotgun (WGS) entry which is preliminary data.</text>
</comment>
<feature type="transmembrane region" description="Helical" evidence="6">
    <location>
        <begin position="145"/>
        <end position="166"/>
    </location>
</feature>
<feature type="domain" description="ABC transmembrane type-2" evidence="7">
    <location>
        <begin position="53"/>
        <end position="282"/>
    </location>
</feature>
<feature type="transmembrane region" description="Helical" evidence="6">
    <location>
        <begin position="89"/>
        <end position="108"/>
    </location>
</feature>
<comment type="subcellular location">
    <subcellularLocation>
        <location evidence="6">Cell membrane</location>
        <topology evidence="6">Multi-pass membrane protein</topology>
    </subcellularLocation>
    <subcellularLocation>
        <location evidence="1">Membrane</location>
        <topology evidence="1">Multi-pass membrane protein</topology>
    </subcellularLocation>
</comment>
<comment type="similarity">
    <text evidence="6">Belongs to the ABC-2 integral membrane protein family.</text>
</comment>
<evidence type="ECO:0000256" key="3">
    <source>
        <dbReference type="ARBA" id="ARBA00022989"/>
    </source>
</evidence>
<dbReference type="AlphaFoldDB" id="A0A849AIB6"/>
<dbReference type="Proteomes" id="UP000562984">
    <property type="component" value="Unassembled WGS sequence"/>
</dbReference>
<evidence type="ECO:0000259" key="7">
    <source>
        <dbReference type="PROSITE" id="PS51012"/>
    </source>
</evidence>
<feature type="transmembrane region" description="Helical" evidence="6">
    <location>
        <begin position="172"/>
        <end position="192"/>
    </location>
</feature>
<evidence type="ECO:0000256" key="2">
    <source>
        <dbReference type="ARBA" id="ARBA00022692"/>
    </source>
</evidence>
<protein>
    <recommendedName>
        <fullName evidence="6">Transport permease protein</fullName>
    </recommendedName>
</protein>
<evidence type="ECO:0000313" key="9">
    <source>
        <dbReference type="Proteomes" id="UP000562984"/>
    </source>
</evidence>
<gene>
    <name evidence="8" type="ORF">HKD39_12745</name>
</gene>
<dbReference type="PANTHER" id="PTHR43229:SF2">
    <property type="entry name" value="NODULATION PROTEIN J"/>
    <property type="match status" value="1"/>
</dbReference>
<dbReference type="GO" id="GO:0046677">
    <property type="term" value="P:response to antibiotic"/>
    <property type="evidence" value="ECO:0007669"/>
    <property type="project" value="UniProtKB-KW"/>
</dbReference>
<dbReference type="RefSeq" id="WP_171200260.1">
    <property type="nucleotide sequence ID" value="NZ_JABEND010000007.1"/>
</dbReference>
<evidence type="ECO:0000256" key="5">
    <source>
        <dbReference type="ARBA" id="ARBA00023251"/>
    </source>
</evidence>
<evidence type="ECO:0000256" key="1">
    <source>
        <dbReference type="ARBA" id="ARBA00004141"/>
    </source>
</evidence>
<evidence type="ECO:0000256" key="6">
    <source>
        <dbReference type="RuleBase" id="RU361157"/>
    </source>
</evidence>
<keyword evidence="2 6" id="KW-0812">Transmembrane</keyword>
<reference evidence="8 9" key="1">
    <citation type="submission" date="2020-05" db="EMBL/GenBank/DDBJ databases">
        <title>Nakamurella sp. DB0629 isolated from air conditioner.</title>
        <authorList>
            <person name="Kim D.H."/>
            <person name="Kim D.-U."/>
        </authorList>
    </citation>
    <scope>NUCLEOTIDE SEQUENCE [LARGE SCALE GENOMIC DNA]</scope>
    <source>
        <strain evidence="8 9">DB0629</strain>
    </source>
</reference>